<dbReference type="Gene3D" id="3.40.50.10090">
    <property type="match status" value="2"/>
</dbReference>
<sequence length="274" mass="29348">MPTSDLRAEPLSSECPVLIARPGARAQALIEALEQRAFTVRSLDIMQLEACSPTPAERSLLYDLDQFAVVICTSPFAAECLSEAIEHRWPQLPIGPRFLATGASTAEVLGERLGIEAGAPPRGSGSASEALLAMPELQTLTHQRVLLAAGEGGRTVIERTLADRGARVERLALYRRTLHPPRDEARRCLAAGRFQALLVTSAEQLEHLQKWCTDASRSRPLIVSSERLATLAHTYRFSCVSIAGDATPATLAAAVAGAQGGTPASHHDERASDT</sequence>
<comment type="similarity">
    <text evidence="2 9">Belongs to the uroporphyrinogen-III synthase family.</text>
</comment>
<reference evidence="10 11" key="1">
    <citation type="submission" date="2019-08" db="EMBL/GenBank/DDBJ databases">
        <title>Complete genome sequence of Kushneria sp. YCWA18, a halophilic phosphate-solubilizing bacterium isolated from Daqiao saltern in China.</title>
        <authorList>
            <person name="Du G.-X."/>
            <person name="Qu L.-Y."/>
        </authorList>
    </citation>
    <scope>NUCLEOTIDE SEQUENCE [LARGE SCALE GENOMIC DNA]</scope>
    <source>
        <strain evidence="10 11">YCWA18</strain>
    </source>
</reference>
<proteinExistence type="inferred from homology"/>
<comment type="pathway">
    <text evidence="1 9">Porphyrin-containing compound metabolism; protoporphyrin-IX biosynthesis; coproporphyrinogen-III from 5-aminolevulinate: step 3/4.</text>
</comment>
<keyword evidence="5 9" id="KW-0627">Porphyrin biosynthesis</keyword>
<dbReference type="GO" id="GO:0006780">
    <property type="term" value="P:uroporphyrinogen III biosynthetic process"/>
    <property type="evidence" value="ECO:0007669"/>
    <property type="project" value="UniProtKB-UniRule"/>
</dbReference>
<dbReference type="AlphaFoldDB" id="A0A1S1NW32"/>
<gene>
    <name evidence="10" type="ORF">FY550_00760</name>
</gene>
<evidence type="ECO:0000256" key="5">
    <source>
        <dbReference type="ARBA" id="ARBA00023244"/>
    </source>
</evidence>
<name>A0A1S1NW32_9GAMM</name>
<dbReference type="Pfam" id="PF02602">
    <property type="entry name" value="HEM4"/>
    <property type="match status" value="1"/>
</dbReference>
<dbReference type="UniPathway" id="UPA00251">
    <property type="reaction ID" value="UER00320"/>
</dbReference>
<dbReference type="EMBL" id="CP043420">
    <property type="protein sequence ID" value="QEL09803.1"/>
    <property type="molecule type" value="Genomic_DNA"/>
</dbReference>
<evidence type="ECO:0000256" key="9">
    <source>
        <dbReference type="RuleBase" id="RU366031"/>
    </source>
</evidence>
<protein>
    <recommendedName>
        <fullName evidence="7 9">Uroporphyrinogen-III synthase</fullName>
        <ecNumber evidence="3 9">4.2.1.75</ecNumber>
    </recommendedName>
</protein>
<dbReference type="SUPFAM" id="SSF69618">
    <property type="entry name" value="HemD-like"/>
    <property type="match status" value="1"/>
</dbReference>
<evidence type="ECO:0000313" key="10">
    <source>
        <dbReference type="EMBL" id="QEL09803.1"/>
    </source>
</evidence>
<keyword evidence="4 9" id="KW-0456">Lyase</keyword>
<dbReference type="OrthoDB" id="9787650at2"/>
<comment type="catalytic activity">
    <reaction evidence="8 9">
        <text>hydroxymethylbilane = uroporphyrinogen III + H2O</text>
        <dbReference type="Rhea" id="RHEA:18965"/>
        <dbReference type="ChEBI" id="CHEBI:15377"/>
        <dbReference type="ChEBI" id="CHEBI:57308"/>
        <dbReference type="ChEBI" id="CHEBI:57845"/>
        <dbReference type="EC" id="4.2.1.75"/>
    </reaction>
</comment>
<evidence type="ECO:0000313" key="11">
    <source>
        <dbReference type="Proteomes" id="UP000322553"/>
    </source>
</evidence>
<comment type="function">
    <text evidence="6 9">Catalyzes cyclization of the linear tetrapyrrole, hydroxymethylbilane, to the macrocyclic uroporphyrinogen III.</text>
</comment>
<dbReference type="InterPro" id="IPR036108">
    <property type="entry name" value="4pyrrol_syn_uPrphyn_synt_sf"/>
</dbReference>
<dbReference type="CDD" id="cd06578">
    <property type="entry name" value="HemD"/>
    <property type="match status" value="1"/>
</dbReference>
<dbReference type="KEGG" id="kuy:FY550_00760"/>
<evidence type="ECO:0000256" key="6">
    <source>
        <dbReference type="ARBA" id="ARBA00037589"/>
    </source>
</evidence>
<dbReference type="InterPro" id="IPR039793">
    <property type="entry name" value="UROS/Hem4"/>
</dbReference>
<dbReference type="Proteomes" id="UP000322553">
    <property type="component" value="Chromosome"/>
</dbReference>
<evidence type="ECO:0000256" key="4">
    <source>
        <dbReference type="ARBA" id="ARBA00023239"/>
    </source>
</evidence>
<evidence type="ECO:0000256" key="1">
    <source>
        <dbReference type="ARBA" id="ARBA00004772"/>
    </source>
</evidence>
<dbReference type="PANTHER" id="PTHR38042:SF1">
    <property type="entry name" value="UROPORPHYRINOGEN-III SYNTHASE, CHLOROPLASTIC"/>
    <property type="match status" value="1"/>
</dbReference>
<accession>A0A1S1NW32</accession>
<dbReference type="GO" id="GO:0006782">
    <property type="term" value="P:protoporphyrinogen IX biosynthetic process"/>
    <property type="evidence" value="ECO:0007669"/>
    <property type="project" value="UniProtKB-UniRule"/>
</dbReference>
<evidence type="ECO:0000256" key="7">
    <source>
        <dbReference type="ARBA" id="ARBA00040167"/>
    </source>
</evidence>
<evidence type="ECO:0000256" key="2">
    <source>
        <dbReference type="ARBA" id="ARBA00008133"/>
    </source>
</evidence>
<dbReference type="PANTHER" id="PTHR38042">
    <property type="entry name" value="UROPORPHYRINOGEN-III SYNTHASE, CHLOROPLASTIC"/>
    <property type="match status" value="1"/>
</dbReference>
<keyword evidence="11" id="KW-1185">Reference proteome</keyword>
<dbReference type="GO" id="GO:0004852">
    <property type="term" value="F:uroporphyrinogen-III synthase activity"/>
    <property type="evidence" value="ECO:0007669"/>
    <property type="project" value="UniProtKB-UniRule"/>
</dbReference>
<dbReference type="STRING" id="657387.BH688_13785"/>
<dbReference type="InterPro" id="IPR003754">
    <property type="entry name" value="4pyrrol_synth_uPrphyn_synth"/>
</dbReference>
<evidence type="ECO:0000256" key="8">
    <source>
        <dbReference type="ARBA" id="ARBA00048617"/>
    </source>
</evidence>
<organism evidence="10 11">
    <name type="scientific">Kushneria phosphatilytica</name>
    <dbReference type="NCBI Taxonomy" id="657387"/>
    <lineage>
        <taxon>Bacteria</taxon>
        <taxon>Pseudomonadati</taxon>
        <taxon>Pseudomonadota</taxon>
        <taxon>Gammaproteobacteria</taxon>
        <taxon>Oceanospirillales</taxon>
        <taxon>Halomonadaceae</taxon>
        <taxon>Kushneria</taxon>
    </lineage>
</organism>
<evidence type="ECO:0000256" key="3">
    <source>
        <dbReference type="ARBA" id="ARBA00013109"/>
    </source>
</evidence>
<dbReference type="EC" id="4.2.1.75" evidence="3 9"/>